<accession>A0ABU9XB80</accession>
<protein>
    <submittedName>
        <fullName evidence="1">Uncharacterized protein</fullName>
    </submittedName>
</protein>
<comment type="caution">
    <text evidence="1">The sequence shown here is derived from an EMBL/GenBank/DDBJ whole genome shotgun (WGS) entry which is preliminary data.</text>
</comment>
<evidence type="ECO:0000313" key="2">
    <source>
        <dbReference type="Proteomes" id="UP001461960"/>
    </source>
</evidence>
<dbReference type="EMBL" id="JBDGHN010000041">
    <property type="protein sequence ID" value="MEN2752685.1"/>
    <property type="molecule type" value="Genomic_DNA"/>
</dbReference>
<evidence type="ECO:0000313" key="1">
    <source>
        <dbReference type="EMBL" id="MEN2752685.1"/>
    </source>
</evidence>
<dbReference type="Proteomes" id="UP001461960">
    <property type="component" value="Unassembled WGS sequence"/>
</dbReference>
<dbReference type="Gene3D" id="3.90.79.10">
    <property type="entry name" value="Nucleoside Triphosphate Pyrophosphohydrolase"/>
    <property type="match status" value="1"/>
</dbReference>
<name>A0ABU9XB80_9GAMM</name>
<feature type="non-terminal residue" evidence="1">
    <location>
        <position position="80"/>
    </location>
</feature>
<keyword evidence="2" id="KW-1185">Reference proteome</keyword>
<organism evidence="1 2">
    <name type="scientific">Psychrobacter saeujeotis</name>
    <dbReference type="NCBI Taxonomy" id="3143436"/>
    <lineage>
        <taxon>Bacteria</taxon>
        <taxon>Pseudomonadati</taxon>
        <taxon>Pseudomonadota</taxon>
        <taxon>Gammaproteobacteria</taxon>
        <taxon>Moraxellales</taxon>
        <taxon>Moraxellaceae</taxon>
        <taxon>Psychrobacter</taxon>
    </lineage>
</organism>
<proteinExistence type="predicted"/>
<sequence>MSQSVGKANLPNIITDDTSNGFSNIKQFLAEKGIDAQLGALFSIYENTKNNNNYIFYGAFAESADTKALGEYVPIDSIAE</sequence>
<dbReference type="RefSeq" id="WP_345832738.1">
    <property type="nucleotide sequence ID" value="NZ_JBDGHN010000041.1"/>
</dbReference>
<gene>
    <name evidence="1" type="ORF">AAIR29_13725</name>
</gene>
<reference evidence="1 2" key="1">
    <citation type="submission" date="2024-05" db="EMBL/GenBank/DDBJ databases">
        <authorList>
            <person name="Kim H.-Y."/>
            <person name="Kim E."/>
            <person name="Cai Y."/>
            <person name="Yang S.-M."/>
            <person name="Lee W."/>
        </authorList>
    </citation>
    <scope>NUCLEOTIDE SEQUENCE [LARGE SCALE GENOMIC DNA]</scope>
    <source>
        <strain evidence="1 2">FBL11</strain>
    </source>
</reference>